<comment type="caution">
    <text evidence="8">The sequence shown here is derived from an EMBL/GenBank/DDBJ whole genome shotgun (WGS) entry which is preliminary data.</text>
</comment>
<feature type="transmembrane region" description="Helical" evidence="6">
    <location>
        <begin position="149"/>
        <end position="171"/>
    </location>
</feature>
<dbReference type="Proteomes" id="UP000020467">
    <property type="component" value="Unassembled WGS sequence"/>
</dbReference>
<dbReference type="eggNOG" id="KOG0254">
    <property type="taxonomic scope" value="Eukaryota"/>
</dbReference>
<feature type="transmembrane region" description="Helical" evidence="6">
    <location>
        <begin position="62"/>
        <end position="80"/>
    </location>
</feature>
<accession>A0A010S8C8</accession>
<evidence type="ECO:0000256" key="1">
    <source>
        <dbReference type="ARBA" id="ARBA00004141"/>
    </source>
</evidence>
<dbReference type="GO" id="GO:0022857">
    <property type="term" value="F:transmembrane transporter activity"/>
    <property type="evidence" value="ECO:0007669"/>
    <property type="project" value="InterPro"/>
</dbReference>
<dbReference type="InterPro" id="IPR020846">
    <property type="entry name" value="MFS_dom"/>
</dbReference>
<dbReference type="Gene3D" id="1.20.1250.20">
    <property type="entry name" value="MFS general substrate transporter like domains"/>
    <property type="match status" value="1"/>
</dbReference>
<dbReference type="KEGG" id="cfj:CFIO01_03416"/>
<evidence type="ECO:0000256" key="5">
    <source>
        <dbReference type="SAM" id="MobiDB-lite"/>
    </source>
</evidence>
<comment type="subcellular location">
    <subcellularLocation>
        <location evidence="1">Membrane</location>
        <topology evidence="1">Multi-pass membrane protein</topology>
    </subcellularLocation>
</comment>
<keyword evidence="2 6" id="KW-0812">Transmembrane</keyword>
<evidence type="ECO:0000313" key="9">
    <source>
        <dbReference type="Proteomes" id="UP000020467"/>
    </source>
</evidence>
<dbReference type="HOGENOM" id="CLU_000960_22_1_1"/>
<feature type="transmembrane region" description="Helical" evidence="6">
    <location>
        <begin position="356"/>
        <end position="375"/>
    </location>
</feature>
<dbReference type="AlphaFoldDB" id="A0A010S8C8"/>
<feature type="transmembrane region" description="Helical" evidence="6">
    <location>
        <begin position="287"/>
        <end position="308"/>
    </location>
</feature>
<keyword evidence="3 6" id="KW-1133">Transmembrane helix</keyword>
<feature type="domain" description="Major facilitator superfamily (MFS) profile" evidence="7">
    <location>
        <begin position="27"/>
        <end position="509"/>
    </location>
</feature>
<dbReference type="PANTHER" id="PTHR23501:SF198">
    <property type="entry name" value="AZOLE RESISTANCE PROTEIN 1-RELATED"/>
    <property type="match status" value="1"/>
</dbReference>
<name>A0A010S8C8_9PEZI</name>
<dbReference type="InterPro" id="IPR011701">
    <property type="entry name" value="MFS"/>
</dbReference>
<feature type="transmembrane region" description="Helical" evidence="6">
    <location>
        <begin position="381"/>
        <end position="402"/>
    </location>
</feature>
<feature type="transmembrane region" description="Helical" evidence="6">
    <location>
        <begin position="122"/>
        <end position="142"/>
    </location>
</feature>
<feature type="transmembrane region" description="Helical" evidence="6">
    <location>
        <begin position="20"/>
        <end position="42"/>
    </location>
</feature>
<proteinExistence type="predicted"/>
<protein>
    <submittedName>
        <fullName evidence="8">MFS transporter</fullName>
    </submittedName>
</protein>
<evidence type="ECO:0000259" key="7">
    <source>
        <dbReference type="PROSITE" id="PS50850"/>
    </source>
</evidence>
<evidence type="ECO:0000256" key="2">
    <source>
        <dbReference type="ARBA" id="ARBA00022692"/>
    </source>
</evidence>
<feature type="region of interest" description="Disordered" evidence="5">
    <location>
        <begin position="516"/>
        <end position="555"/>
    </location>
</feature>
<gene>
    <name evidence="8" type="ORF">CFIO01_03416</name>
</gene>
<feature type="transmembrane region" description="Helical" evidence="6">
    <location>
        <begin position="414"/>
        <end position="437"/>
    </location>
</feature>
<dbReference type="PROSITE" id="PS50850">
    <property type="entry name" value="MFS"/>
    <property type="match status" value="1"/>
</dbReference>
<evidence type="ECO:0000256" key="3">
    <source>
        <dbReference type="ARBA" id="ARBA00022989"/>
    </source>
</evidence>
<keyword evidence="4 6" id="KW-0472">Membrane</keyword>
<evidence type="ECO:0000256" key="4">
    <source>
        <dbReference type="ARBA" id="ARBA00023136"/>
    </source>
</evidence>
<feature type="transmembrane region" description="Helical" evidence="6">
    <location>
        <begin position="220"/>
        <end position="238"/>
    </location>
</feature>
<feature type="transmembrane region" description="Helical" evidence="6">
    <location>
        <begin position="479"/>
        <end position="505"/>
    </location>
</feature>
<reference evidence="8 9" key="1">
    <citation type="submission" date="2014-02" db="EMBL/GenBank/DDBJ databases">
        <title>The genome sequence of Colletotrichum fioriniae PJ7.</title>
        <authorList>
            <person name="Baroncelli R."/>
            <person name="Thon M.R."/>
        </authorList>
    </citation>
    <scope>NUCLEOTIDE SEQUENCE [LARGE SCALE GENOMIC DNA]</scope>
    <source>
        <strain evidence="8 9">PJ7</strain>
    </source>
</reference>
<sequence>MTSSKDTDSLETPERTCFGIPLSALAVCIALSLTVGLIGMDGTIVGVATPEITTDLGSLGDVGWLGSAYFLAAAASQLVFGALNRVVPHKHVYIAGIFLFELGCLLAGLANTSTMCIVGRAFSGLGCSGVVSTSLVLVTEILPPARLPLMIGVLGAMELVGQITGPLIGGALTDNASWRWCFLINVPMGTVAGAVVFFLLRTHRKPWKTIFQELKLIDGIGILILTPAIALILFVVQSGGNTFAWNSAESISMLTVGFALLVALMFWEHRKGEAAVIPLALFKNRSISFAAVFAVTAGMAMALFDYYIPLWNQVIKGYSAARSGILLLPLNACSAVGVMAGGLLANTIGRANPVMLLGGTLTAIVSGLFSTITMASTDSRIMGFSALAGFAALASQQPIVVAHNAVETKLSPTAISMMLFSSMVGSAISLAIAQAVFLNKLQGNLRPVQGVDVDKIIRSGATELRHIVDPSLLPKVLELYNLSIVQVFYMALAAGIAMTVASLLVKWTRILEKKPKDAETCEPSPVTSAGTGVTVPEDRENAQTTTETIVEKDKD</sequence>
<evidence type="ECO:0000256" key="6">
    <source>
        <dbReference type="SAM" id="Phobius"/>
    </source>
</evidence>
<dbReference type="InterPro" id="IPR036259">
    <property type="entry name" value="MFS_trans_sf"/>
</dbReference>
<dbReference type="Gene3D" id="1.20.1720.10">
    <property type="entry name" value="Multidrug resistance protein D"/>
    <property type="match status" value="1"/>
</dbReference>
<dbReference type="GO" id="GO:0005886">
    <property type="term" value="C:plasma membrane"/>
    <property type="evidence" value="ECO:0007669"/>
    <property type="project" value="TreeGrafter"/>
</dbReference>
<feature type="transmembrane region" description="Helical" evidence="6">
    <location>
        <begin position="177"/>
        <end position="200"/>
    </location>
</feature>
<dbReference type="Pfam" id="PF07690">
    <property type="entry name" value="MFS_1"/>
    <property type="match status" value="1"/>
</dbReference>
<feature type="transmembrane region" description="Helical" evidence="6">
    <location>
        <begin position="92"/>
        <end position="110"/>
    </location>
</feature>
<evidence type="ECO:0000313" key="8">
    <source>
        <dbReference type="EMBL" id="EXF80908.1"/>
    </source>
</evidence>
<dbReference type="EMBL" id="JARH01000413">
    <property type="protein sequence ID" value="EXF80908.1"/>
    <property type="molecule type" value="Genomic_DNA"/>
</dbReference>
<dbReference type="PANTHER" id="PTHR23501">
    <property type="entry name" value="MAJOR FACILITATOR SUPERFAMILY"/>
    <property type="match status" value="1"/>
</dbReference>
<dbReference type="OrthoDB" id="4835681at2759"/>
<dbReference type="SUPFAM" id="SSF103473">
    <property type="entry name" value="MFS general substrate transporter"/>
    <property type="match status" value="1"/>
</dbReference>
<keyword evidence="9" id="KW-1185">Reference proteome</keyword>
<feature type="transmembrane region" description="Helical" evidence="6">
    <location>
        <begin position="250"/>
        <end position="267"/>
    </location>
</feature>
<feature type="transmembrane region" description="Helical" evidence="6">
    <location>
        <begin position="320"/>
        <end position="344"/>
    </location>
</feature>
<organism evidence="8 9">
    <name type="scientific">Colletotrichum fioriniae PJ7</name>
    <dbReference type="NCBI Taxonomy" id="1445577"/>
    <lineage>
        <taxon>Eukaryota</taxon>
        <taxon>Fungi</taxon>
        <taxon>Dikarya</taxon>
        <taxon>Ascomycota</taxon>
        <taxon>Pezizomycotina</taxon>
        <taxon>Sordariomycetes</taxon>
        <taxon>Hypocreomycetidae</taxon>
        <taxon>Glomerellales</taxon>
        <taxon>Glomerellaceae</taxon>
        <taxon>Colletotrichum</taxon>
        <taxon>Colletotrichum acutatum species complex</taxon>
    </lineage>
</organism>